<evidence type="ECO:0000256" key="3">
    <source>
        <dbReference type="PROSITE-ProRule" id="PRU00284"/>
    </source>
</evidence>
<dbReference type="InterPro" id="IPR024478">
    <property type="entry name" value="HlyB_4HB_MCP"/>
</dbReference>
<evidence type="ECO:0000259" key="5">
    <source>
        <dbReference type="PROSITE" id="PS50111"/>
    </source>
</evidence>
<dbReference type="PANTHER" id="PTHR43531:SF14">
    <property type="entry name" value="METHYL-ACCEPTING CHEMOTAXIS PROTEIN I-RELATED"/>
    <property type="match status" value="1"/>
</dbReference>
<dbReference type="CDD" id="cd19411">
    <property type="entry name" value="MCP2201-like_sensor"/>
    <property type="match status" value="1"/>
</dbReference>
<keyword evidence="3" id="KW-0807">Transducer</keyword>
<protein>
    <submittedName>
        <fullName evidence="6">Methyl-accepting chemotaxis protein</fullName>
    </submittedName>
</protein>
<dbReference type="InterPro" id="IPR004090">
    <property type="entry name" value="Chemotax_Me-accpt_rcpt"/>
</dbReference>
<comment type="similarity">
    <text evidence="2">Belongs to the methyl-accepting chemotaxis (MCP) protein family.</text>
</comment>
<comment type="caution">
    <text evidence="6">The sequence shown here is derived from an EMBL/GenBank/DDBJ whole genome shotgun (WGS) entry which is preliminary data.</text>
</comment>
<feature type="domain" description="Methyl-accepting transducer" evidence="5">
    <location>
        <begin position="289"/>
        <end position="518"/>
    </location>
</feature>
<reference evidence="6" key="1">
    <citation type="submission" date="2022-11" db="EMBL/GenBank/DDBJ databases">
        <title>Robbsia betulipollinis sp. nov., isolated from pollen of birch (Betula pendula).</title>
        <authorList>
            <person name="Shi H."/>
            <person name="Ambika Manirajan B."/>
            <person name="Ratering S."/>
            <person name="Geissler-Plaum R."/>
            <person name="Schnell S."/>
        </authorList>
    </citation>
    <scope>NUCLEOTIDE SEQUENCE</scope>
    <source>
        <strain evidence="6">Bb-Pol-6</strain>
    </source>
</reference>
<sequence length="533" mass="55593">MHDPGALPVTVGFVPSTLSVKARLSLAFGTLTLLTVAMAGLALADLNQANARFTGYVEGINARMEMVSRIRSAVDDRAVAARNMVIATDTADIAREKAAAVAAQQDVEGLLSKLTTSIAAAQDSTTHARELVAEIGHVEERYGPVAMHIVELAADGHQDEARQRIATECRPLLAALIKATNDYAASTHSREESVRRQIDEHYRSALAMMIGLCAFALAASLAAGFLITRSLRRSLGAEPDALNQVTQRIAAGDLGPVPGAAHAPAGSILAAMGAMQEGLVRLVAQLRDVAAGIATGSSEIALGNADLSARTEQQAAALQETASSMEQLTATVQQNADNARQASVLAGDATTVAVRGNQAVGQVVDTMTEISANSTRIADITGIIDGIAFQTNILALNAAVEAARAGEQGRGFAVVASEVRSLAHRSSTAAKEIRDLIATSVRKIQDGSSLATDAGKTMHDVTQAVTRVTTLMQEFATTSQEQSRGIEQASLAISQMDGVVQQNAALVEQAAAASHSLEDQGRHLNAAMAMFHV</sequence>
<dbReference type="PROSITE" id="PS50111">
    <property type="entry name" value="CHEMOTAXIS_TRANSDUC_2"/>
    <property type="match status" value="1"/>
</dbReference>
<evidence type="ECO:0000256" key="1">
    <source>
        <dbReference type="ARBA" id="ARBA00022481"/>
    </source>
</evidence>
<dbReference type="RefSeq" id="WP_267846048.1">
    <property type="nucleotide sequence ID" value="NZ_JAPMXC010000001.1"/>
</dbReference>
<dbReference type="SMART" id="SM00283">
    <property type="entry name" value="MA"/>
    <property type="match status" value="1"/>
</dbReference>
<evidence type="ECO:0000256" key="4">
    <source>
        <dbReference type="SAM" id="Phobius"/>
    </source>
</evidence>
<gene>
    <name evidence="6" type="ORF">OVY01_04780</name>
</gene>
<dbReference type="CDD" id="cd11386">
    <property type="entry name" value="MCP_signal"/>
    <property type="match status" value="1"/>
</dbReference>
<keyword evidence="1" id="KW-0488">Methylation</keyword>
<dbReference type="PANTHER" id="PTHR43531">
    <property type="entry name" value="PROTEIN ICFG"/>
    <property type="match status" value="1"/>
</dbReference>
<keyword evidence="4" id="KW-0472">Membrane</keyword>
<dbReference type="PRINTS" id="PR00260">
    <property type="entry name" value="CHEMTRNSDUCR"/>
</dbReference>
<organism evidence="6 7">
    <name type="scientific">Robbsia betulipollinis</name>
    <dbReference type="NCBI Taxonomy" id="2981849"/>
    <lineage>
        <taxon>Bacteria</taxon>
        <taxon>Pseudomonadati</taxon>
        <taxon>Pseudomonadota</taxon>
        <taxon>Betaproteobacteria</taxon>
        <taxon>Burkholderiales</taxon>
        <taxon>Burkholderiaceae</taxon>
        <taxon>Robbsia</taxon>
    </lineage>
</organism>
<feature type="transmembrane region" description="Helical" evidence="4">
    <location>
        <begin position="24"/>
        <end position="44"/>
    </location>
</feature>
<keyword evidence="7" id="KW-1185">Reference proteome</keyword>
<dbReference type="Gene3D" id="1.10.287.950">
    <property type="entry name" value="Methyl-accepting chemotaxis protein"/>
    <property type="match status" value="1"/>
</dbReference>
<dbReference type="Pfam" id="PF12729">
    <property type="entry name" value="4HB_MCP_1"/>
    <property type="match status" value="1"/>
</dbReference>
<feature type="transmembrane region" description="Helical" evidence="4">
    <location>
        <begin position="205"/>
        <end position="227"/>
    </location>
</feature>
<dbReference type="EMBL" id="JAPMXC010000001">
    <property type="protein sequence ID" value="MCY0386562.1"/>
    <property type="molecule type" value="Genomic_DNA"/>
</dbReference>
<accession>A0ABT3ZJD7</accession>
<keyword evidence="4" id="KW-0812">Transmembrane</keyword>
<dbReference type="Pfam" id="PF00015">
    <property type="entry name" value="MCPsignal"/>
    <property type="match status" value="1"/>
</dbReference>
<evidence type="ECO:0000256" key="2">
    <source>
        <dbReference type="ARBA" id="ARBA00029447"/>
    </source>
</evidence>
<proteinExistence type="inferred from homology"/>
<dbReference type="InterPro" id="IPR051310">
    <property type="entry name" value="MCP_chemotaxis"/>
</dbReference>
<evidence type="ECO:0000313" key="7">
    <source>
        <dbReference type="Proteomes" id="UP001082899"/>
    </source>
</evidence>
<keyword evidence="4" id="KW-1133">Transmembrane helix</keyword>
<dbReference type="SUPFAM" id="SSF58104">
    <property type="entry name" value="Methyl-accepting chemotaxis protein (MCP) signaling domain"/>
    <property type="match status" value="1"/>
</dbReference>
<evidence type="ECO:0000313" key="6">
    <source>
        <dbReference type="EMBL" id="MCY0386562.1"/>
    </source>
</evidence>
<name>A0ABT3ZJD7_9BURK</name>
<dbReference type="Proteomes" id="UP001082899">
    <property type="component" value="Unassembled WGS sequence"/>
</dbReference>
<dbReference type="InterPro" id="IPR004089">
    <property type="entry name" value="MCPsignal_dom"/>
</dbReference>
<dbReference type="InterPro" id="IPR047347">
    <property type="entry name" value="YvaQ-like_sensor"/>
</dbReference>